<dbReference type="Proteomes" id="UP001218218">
    <property type="component" value="Unassembled WGS sequence"/>
</dbReference>
<dbReference type="AlphaFoldDB" id="A0AAD6ZJK5"/>
<evidence type="ECO:0000256" key="1">
    <source>
        <dbReference type="SAM" id="MobiDB-lite"/>
    </source>
</evidence>
<accession>A0AAD6ZJK5</accession>
<name>A0AAD6ZJK5_9AGAR</name>
<evidence type="ECO:0000313" key="3">
    <source>
        <dbReference type="Proteomes" id="UP001218218"/>
    </source>
</evidence>
<keyword evidence="3" id="KW-1185">Reference proteome</keyword>
<sequence length="497" mass="55097">MKGLMGQHPSDMRRPGRASGPKQRGALDVIGVFQEIHVDEKKKKELFVLHLVVPNSRLSDTVGHVFLVMVSAYQVTFDGGSELGWLSAFQTAPRETFAPDLSTWKPVAAVKSSSNISIESTWSYDRQFNGRSLRDILEEGRIHLIPGNVVHSDRVRAEKKKPKKTEVDSGPLEAKSRGPSKKKFPASRPVWPKIVLIELVEFVDYFNNKRTRKQHKRKLPSDVAANVVFDMPGDYGLQNLAIPVTQAEDLGSSKMETLAGLLDLSKRFEEYIQNPTQRHTCQKSVNPTHPGKPARGSGNPTHSTASDTAFRKSDTIIRKSDTTPGNPTQRSAIVAWQWMPLLLIWSDDLICHLHPPSQFPLPRHRAMAELEALLMRLPDTVLEQFWDEASKAVKSRPKQSKTTTTDDMDLDGIEMASLSEVQVETAIQADPLEPENSLVSNEVSISEPNLDVDGEQDGEMISKGDLDVAGPRAVSVTTFAPSPVAPPTRRSSRKRGA</sequence>
<feature type="compositionally biased region" description="Polar residues" evidence="1">
    <location>
        <begin position="275"/>
        <end position="287"/>
    </location>
</feature>
<feature type="compositionally biased region" description="Polar residues" evidence="1">
    <location>
        <begin position="298"/>
        <end position="307"/>
    </location>
</feature>
<feature type="region of interest" description="Disordered" evidence="1">
    <location>
        <begin position="1"/>
        <end position="23"/>
    </location>
</feature>
<reference evidence="2" key="1">
    <citation type="submission" date="2023-03" db="EMBL/GenBank/DDBJ databases">
        <title>Massive genome expansion in bonnet fungi (Mycena s.s.) driven by repeated elements and novel gene families across ecological guilds.</title>
        <authorList>
            <consortium name="Lawrence Berkeley National Laboratory"/>
            <person name="Harder C.B."/>
            <person name="Miyauchi S."/>
            <person name="Viragh M."/>
            <person name="Kuo A."/>
            <person name="Thoen E."/>
            <person name="Andreopoulos B."/>
            <person name="Lu D."/>
            <person name="Skrede I."/>
            <person name="Drula E."/>
            <person name="Henrissat B."/>
            <person name="Morin E."/>
            <person name="Kohler A."/>
            <person name="Barry K."/>
            <person name="LaButti K."/>
            <person name="Morin E."/>
            <person name="Salamov A."/>
            <person name="Lipzen A."/>
            <person name="Mereny Z."/>
            <person name="Hegedus B."/>
            <person name="Baldrian P."/>
            <person name="Stursova M."/>
            <person name="Weitz H."/>
            <person name="Taylor A."/>
            <person name="Grigoriev I.V."/>
            <person name="Nagy L.G."/>
            <person name="Martin F."/>
            <person name="Kauserud H."/>
        </authorList>
    </citation>
    <scope>NUCLEOTIDE SEQUENCE</scope>
    <source>
        <strain evidence="2">CBHHK002</strain>
    </source>
</reference>
<feature type="region of interest" description="Disordered" evidence="1">
    <location>
        <begin position="478"/>
        <end position="497"/>
    </location>
</feature>
<feature type="compositionally biased region" description="Basic and acidic residues" evidence="1">
    <location>
        <begin position="309"/>
        <end position="321"/>
    </location>
</feature>
<evidence type="ECO:0000313" key="2">
    <source>
        <dbReference type="EMBL" id="KAJ7325901.1"/>
    </source>
</evidence>
<protein>
    <submittedName>
        <fullName evidence="2">Uncharacterized protein</fullName>
    </submittedName>
</protein>
<comment type="caution">
    <text evidence="2">The sequence shown here is derived from an EMBL/GenBank/DDBJ whole genome shotgun (WGS) entry which is preliminary data.</text>
</comment>
<dbReference type="EMBL" id="JARIHO010000043">
    <property type="protein sequence ID" value="KAJ7325901.1"/>
    <property type="molecule type" value="Genomic_DNA"/>
</dbReference>
<gene>
    <name evidence="2" type="ORF">DFH08DRAFT_941178</name>
</gene>
<organism evidence="2 3">
    <name type="scientific">Mycena albidolilacea</name>
    <dbReference type="NCBI Taxonomy" id="1033008"/>
    <lineage>
        <taxon>Eukaryota</taxon>
        <taxon>Fungi</taxon>
        <taxon>Dikarya</taxon>
        <taxon>Basidiomycota</taxon>
        <taxon>Agaricomycotina</taxon>
        <taxon>Agaricomycetes</taxon>
        <taxon>Agaricomycetidae</taxon>
        <taxon>Agaricales</taxon>
        <taxon>Marasmiineae</taxon>
        <taxon>Mycenaceae</taxon>
        <taxon>Mycena</taxon>
    </lineage>
</organism>
<feature type="region of interest" description="Disordered" evidence="1">
    <location>
        <begin position="153"/>
        <end position="184"/>
    </location>
</feature>
<feature type="region of interest" description="Disordered" evidence="1">
    <location>
        <begin position="275"/>
        <end position="328"/>
    </location>
</feature>
<proteinExistence type="predicted"/>